<accession>Q2RSP9</accession>
<dbReference type="HOGENOM" id="CLU_039052_0_0_5"/>
<proteinExistence type="inferred from homology"/>
<comment type="similarity">
    <text evidence="2">Belongs to the binding-protein-dependent transport system permease family. CysTW subfamily.</text>
</comment>
<dbReference type="PATRIC" id="fig|269796.9.peg.2135"/>
<dbReference type="CDD" id="cd06261">
    <property type="entry name" value="TM_PBP2"/>
    <property type="match status" value="1"/>
</dbReference>
<feature type="transmembrane region" description="Helical" evidence="8">
    <location>
        <begin position="371"/>
        <end position="394"/>
    </location>
</feature>
<protein>
    <submittedName>
        <fullName evidence="10">Binding-protein-dependent transport systems inner membrane component</fullName>
    </submittedName>
</protein>
<sequence>MGAEMSLKSKLRRAERLRQLRAFGLILPLLLFLVVTFVVPIADMLRRSVHDPELSQVWPATTSAIKGWTARERLPDEAVFAALAGDLRASRDAATLATAARRLNYDFNGSRTLLFTTARKLPASAPSWTEALIAADPRWGETEVWGAINRASGPLTAFFLMQAVDLERDATGALRGAPTDEAIYIDVLGRTFGISLTVTVLCLLLGFPVAYLLANLPPRQANLLMILVLLPFWTSLLVRTAAWVVLLQDQGLVNNLLIWLGVIEKPLRLMYNRVGVIVAMTHVLLPFMILPLYSVMKGISPVYLRAARSLGATPTIAFLRVYLPQCLPGFGAGALLTFILALGYYITPALVGGAADQMLSYFIAFYTSDTVNWGMASALGAVLLAATLVLYAVYTRLVGTDSVKLS</sequence>
<evidence type="ECO:0000256" key="1">
    <source>
        <dbReference type="ARBA" id="ARBA00004651"/>
    </source>
</evidence>
<dbReference type="STRING" id="269796.Rru_A2046"/>
<evidence type="ECO:0000256" key="3">
    <source>
        <dbReference type="ARBA" id="ARBA00022448"/>
    </source>
</evidence>
<feature type="transmembrane region" description="Helical" evidence="8">
    <location>
        <begin position="274"/>
        <end position="296"/>
    </location>
</feature>
<dbReference type="PANTHER" id="PTHR42929:SF5">
    <property type="entry name" value="ABC TRANSPORTER PERMEASE PROTEIN"/>
    <property type="match status" value="1"/>
</dbReference>
<reference evidence="10 11" key="1">
    <citation type="journal article" date="2011" name="Stand. Genomic Sci.">
        <title>Complete genome sequence of Rhodospirillum rubrum type strain (S1).</title>
        <authorList>
            <person name="Munk A.C."/>
            <person name="Copeland A."/>
            <person name="Lucas S."/>
            <person name="Lapidus A."/>
            <person name="Del Rio T.G."/>
            <person name="Barry K."/>
            <person name="Detter J.C."/>
            <person name="Hammon N."/>
            <person name="Israni S."/>
            <person name="Pitluck S."/>
            <person name="Brettin T."/>
            <person name="Bruce D."/>
            <person name="Han C."/>
            <person name="Tapia R."/>
            <person name="Gilna P."/>
            <person name="Schmutz J."/>
            <person name="Larimer F."/>
            <person name="Land M."/>
            <person name="Kyrpides N.C."/>
            <person name="Mavromatis K."/>
            <person name="Richardson P."/>
            <person name="Rohde M."/>
            <person name="Goker M."/>
            <person name="Klenk H.P."/>
            <person name="Zhang Y."/>
            <person name="Roberts G.P."/>
            <person name="Reslewic S."/>
            <person name="Schwartz D.C."/>
        </authorList>
    </citation>
    <scope>NUCLEOTIDE SEQUENCE [LARGE SCALE GENOMIC DNA]</scope>
    <source>
        <strain evidence="11">ATCC 11170 / ATH 1.1.1 / DSM 467 / LMG 4362 / NCIMB 8255 / S1</strain>
    </source>
</reference>
<evidence type="ECO:0000259" key="9">
    <source>
        <dbReference type="PROSITE" id="PS50928"/>
    </source>
</evidence>
<keyword evidence="4" id="KW-1003">Cell membrane</keyword>
<dbReference type="Pfam" id="PF00528">
    <property type="entry name" value="BPD_transp_1"/>
    <property type="match status" value="1"/>
</dbReference>
<dbReference type="EMBL" id="CP000230">
    <property type="protein sequence ID" value="ABC22846.1"/>
    <property type="molecule type" value="Genomic_DNA"/>
</dbReference>
<dbReference type="GO" id="GO:0055085">
    <property type="term" value="P:transmembrane transport"/>
    <property type="evidence" value="ECO:0007669"/>
    <property type="project" value="InterPro"/>
</dbReference>
<dbReference type="eggNOG" id="COG1176">
    <property type="taxonomic scope" value="Bacteria"/>
</dbReference>
<evidence type="ECO:0000256" key="6">
    <source>
        <dbReference type="ARBA" id="ARBA00022989"/>
    </source>
</evidence>
<keyword evidence="5 8" id="KW-0812">Transmembrane</keyword>
<dbReference type="InterPro" id="IPR035906">
    <property type="entry name" value="MetI-like_sf"/>
</dbReference>
<name>Q2RSP9_RHORT</name>
<dbReference type="SUPFAM" id="SSF161098">
    <property type="entry name" value="MetI-like"/>
    <property type="match status" value="1"/>
</dbReference>
<evidence type="ECO:0000256" key="7">
    <source>
        <dbReference type="ARBA" id="ARBA00023136"/>
    </source>
</evidence>
<dbReference type="AlphaFoldDB" id="Q2RSP9"/>
<feature type="transmembrane region" description="Helical" evidence="8">
    <location>
        <begin position="330"/>
        <end position="351"/>
    </location>
</feature>
<keyword evidence="3 8" id="KW-0813">Transport</keyword>
<dbReference type="InterPro" id="IPR000515">
    <property type="entry name" value="MetI-like"/>
</dbReference>
<dbReference type="Proteomes" id="UP000001929">
    <property type="component" value="Chromosome"/>
</dbReference>
<dbReference type="Gene3D" id="1.10.3720.10">
    <property type="entry name" value="MetI-like"/>
    <property type="match status" value="1"/>
</dbReference>
<gene>
    <name evidence="10" type="ordered locus">Rru_A2046</name>
</gene>
<dbReference type="PANTHER" id="PTHR42929">
    <property type="entry name" value="INNER MEMBRANE ABC TRANSPORTER PERMEASE PROTEIN YDCU-RELATED-RELATED"/>
    <property type="match status" value="1"/>
</dbReference>
<evidence type="ECO:0000256" key="8">
    <source>
        <dbReference type="RuleBase" id="RU363032"/>
    </source>
</evidence>
<evidence type="ECO:0000313" key="11">
    <source>
        <dbReference type="Proteomes" id="UP000001929"/>
    </source>
</evidence>
<dbReference type="GO" id="GO:0005886">
    <property type="term" value="C:plasma membrane"/>
    <property type="evidence" value="ECO:0007669"/>
    <property type="project" value="UniProtKB-SubCell"/>
</dbReference>
<feature type="transmembrane region" description="Helical" evidence="8">
    <location>
        <begin position="221"/>
        <end position="238"/>
    </location>
</feature>
<organism evidence="10 11">
    <name type="scientific">Rhodospirillum rubrum (strain ATCC 11170 / ATH 1.1.1 / DSM 467 / LMG 4362 / NCIMB 8255 / S1)</name>
    <dbReference type="NCBI Taxonomy" id="269796"/>
    <lineage>
        <taxon>Bacteria</taxon>
        <taxon>Pseudomonadati</taxon>
        <taxon>Pseudomonadota</taxon>
        <taxon>Alphaproteobacteria</taxon>
        <taxon>Rhodospirillales</taxon>
        <taxon>Rhodospirillaceae</taxon>
        <taxon>Rhodospirillum</taxon>
    </lineage>
</organism>
<comment type="subcellular location">
    <subcellularLocation>
        <location evidence="1 8">Cell membrane</location>
        <topology evidence="1 8">Multi-pass membrane protein</topology>
    </subcellularLocation>
</comment>
<keyword evidence="7 8" id="KW-0472">Membrane</keyword>
<evidence type="ECO:0000256" key="5">
    <source>
        <dbReference type="ARBA" id="ARBA00022692"/>
    </source>
</evidence>
<dbReference type="EnsemblBacteria" id="ABC22846">
    <property type="protein sequence ID" value="ABC22846"/>
    <property type="gene ID" value="Rru_A2046"/>
</dbReference>
<dbReference type="PROSITE" id="PS50928">
    <property type="entry name" value="ABC_TM1"/>
    <property type="match status" value="1"/>
</dbReference>
<evidence type="ECO:0000313" key="10">
    <source>
        <dbReference type="EMBL" id="ABC22846.1"/>
    </source>
</evidence>
<feature type="domain" description="ABC transmembrane type-1" evidence="9">
    <location>
        <begin position="188"/>
        <end position="394"/>
    </location>
</feature>
<dbReference type="PhylomeDB" id="Q2RSP9"/>
<feature type="transmembrane region" description="Helical" evidence="8">
    <location>
        <begin position="20"/>
        <end position="42"/>
    </location>
</feature>
<feature type="transmembrane region" description="Helical" evidence="8">
    <location>
        <begin position="192"/>
        <end position="214"/>
    </location>
</feature>
<keyword evidence="6 8" id="KW-1133">Transmembrane helix</keyword>
<keyword evidence="11" id="KW-1185">Reference proteome</keyword>
<evidence type="ECO:0000256" key="4">
    <source>
        <dbReference type="ARBA" id="ARBA00022475"/>
    </source>
</evidence>
<evidence type="ECO:0000256" key="2">
    <source>
        <dbReference type="ARBA" id="ARBA00007069"/>
    </source>
</evidence>
<dbReference type="KEGG" id="rru:Rru_A2046"/>